<feature type="chain" id="PRO_5046006812" evidence="1">
    <location>
        <begin position="26"/>
        <end position="176"/>
    </location>
</feature>
<reference evidence="3" key="1">
    <citation type="journal article" date="2019" name="Int. J. Syst. Evol. Microbiol.">
        <title>The Global Catalogue of Microorganisms (GCM) 10K type strain sequencing project: providing services to taxonomists for standard genome sequencing and annotation.</title>
        <authorList>
            <consortium name="The Broad Institute Genomics Platform"/>
            <consortium name="The Broad Institute Genome Sequencing Center for Infectious Disease"/>
            <person name="Wu L."/>
            <person name="Ma J."/>
        </authorList>
    </citation>
    <scope>NUCLEOTIDE SEQUENCE [LARGE SCALE GENOMIC DNA]</scope>
    <source>
        <strain evidence="3">JCM 17066</strain>
    </source>
</reference>
<dbReference type="RefSeq" id="WP_378998919.1">
    <property type="nucleotide sequence ID" value="NZ_JBHSMT010000028.1"/>
</dbReference>
<dbReference type="Proteomes" id="UP001596045">
    <property type="component" value="Unassembled WGS sequence"/>
</dbReference>
<evidence type="ECO:0000313" key="3">
    <source>
        <dbReference type="Proteomes" id="UP001596045"/>
    </source>
</evidence>
<proteinExistence type="predicted"/>
<feature type="signal peptide" evidence="1">
    <location>
        <begin position="1"/>
        <end position="25"/>
    </location>
</feature>
<name>A0ABW0MBL5_9BURK</name>
<accession>A0ABW0MBL5</accession>
<organism evidence="2 3">
    <name type="scientific">Paraherbaspirillum soli</name>
    <dbReference type="NCBI Taxonomy" id="631222"/>
    <lineage>
        <taxon>Bacteria</taxon>
        <taxon>Pseudomonadati</taxon>
        <taxon>Pseudomonadota</taxon>
        <taxon>Betaproteobacteria</taxon>
        <taxon>Burkholderiales</taxon>
        <taxon>Oxalobacteraceae</taxon>
        <taxon>Paraherbaspirillum</taxon>
    </lineage>
</organism>
<sequence length="176" mass="19743">MKSINSTLFFSIALAISIPVSTVSATDKTIGAQALKLLEPITDRKIIDGELAFWVKGEPDEGRYTWVKNNPSPIYTPPKQTIYFVTNLNGDKAWLQNNGRLIELSLTAKKGNPKTKKEGAKFSRTFSGLGFTERAEYTVQQVNEQDDCTKIWYDVNLEVTKDNQKESKVVRYGLGC</sequence>
<gene>
    <name evidence="2" type="ORF">ACFPM8_16350</name>
</gene>
<comment type="caution">
    <text evidence="2">The sequence shown here is derived from an EMBL/GenBank/DDBJ whole genome shotgun (WGS) entry which is preliminary data.</text>
</comment>
<dbReference type="EMBL" id="JBHSMT010000028">
    <property type="protein sequence ID" value="MFC5475534.1"/>
    <property type="molecule type" value="Genomic_DNA"/>
</dbReference>
<evidence type="ECO:0000313" key="2">
    <source>
        <dbReference type="EMBL" id="MFC5475534.1"/>
    </source>
</evidence>
<keyword evidence="1" id="KW-0732">Signal</keyword>
<keyword evidence="3" id="KW-1185">Reference proteome</keyword>
<protein>
    <submittedName>
        <fullName evidence="2">Uncharacterized protein</fullName>
    </submittedName>
</protein>
<evidence type="ECO:0000256" key="1">
    <source>
        <dbReference type="SAM" id="SignalP"/>
    </source>
</evidence>